<keyword evidence="2" id="KW-1185">Reference proteome</keyword>
<dbReference type="Proteomes" id="UP000821845">
    <property type="component" value="Chromosome 10"/>
</dbReference>
<comment type="caution">
    <text evidence="1">The sequence shown here is derived from an EMBL/GenBank/DDBJ whole genome shotgun (WGS) entry which is preliminary data.</text>
</comment>
<dbReference type="EMBL" id="CM023490">
    <property type="protein sequence ID" value="KAH6943159.1"/>
    <property type="molecule type" value="Genomic_DNA"/>
</dbReference>
<evidence type="ECO:0000313" key="2">
    <source>
        <dbReference type="Proteomes" id="UP000821845"/>
    </source>
</evidence>
<protein>
    <submittedName>
        <fullName evidence="1">Uncharacterized protein</fullName>
    </submittedName>
</protein>
<gene>
    <name evidence="1" type="ORF">HPB50_016630</name>
</gene>
<accession>A0ACB7TAY1</accession>
<reference evidence="1" key="1">
    <citation type="submission" date="2020-05" db="EMBL/GenBank/DDBJ databases">
        <title>Large-scale comparative analyses of tick genomes elucidate their genetic diversity and vector capacities.</title>
        <authorList>
            <person name="Jia N."/>
            <person name="Wang J."/>
            <person name="Shi W."/>
            <person name="Du L."/>
            <person name="Sun Y."/>
            <person name="Zhan W."/>
            <person name="Jiang J."/>
            <person name="Wang Q."/>
            <person name="Zhang B."/>
            <person name="Ji P."/>
            <person name="Sakyi L.B."/>
            <person name="Cui X."/>
            <person name="Yuan T."/>
            <person name="Jiang B."/>
            <person name="Yang W."/>
            <person name="Lam T.T.-Y."/>
            <person name="Chang Q."/>
            <person name="Ding S."/>
            <person name="Wang X."/>
            <person name="Zhu J."/>
            <person name="Ruan X."/>
            <person name="Zhao L."/>
            <person name="Wei J."/>
            <person name="Que T."/>
            <person name="Du C."/>
            <person name="Cheng J."/>
            <person name="Dai P."/>
            <person name="Han X."/>
            <person name="Huang E."/>
            <person name="Gao Y."/>
            <person name="Liu J."/>
            <person name="Shao H."/>
            <person name="Ye R."/>
            <person name="Li L."/>
            <person name="Wei W."/>
            <person name="Wang X."/>
            <person name="Wang C."/>
            <person name="Yang T."/>
            <person name="Huo Q."/>
            <person name="Li W."/>
            <person name="Guo W."/>
            <person name="Chen H."/>
            <person name="Zhou L."/>
            <person name="Ni X."/>
            <person name="Tian J."/>
            <person name="Zhou Y."/>
            <person name="Sheng Y."/>
            <person name="Liu T."/>
            <person name="Pan Y."/>
            <person name="Xia L."/>
            <person name="Li J."/>
            <person name="Zhao F."/>
            <person name="Cao W."/>
        </authorList>
    </citation>
    <scope>NUCLEOTIDE SEQUENCE</scope>
    <source>
        <strain evidence="1">Hyas-2018</strain>
    </source>
</reference>
<sequence length="154" mass="17238">MCIDYFGNFRRKRLQRGLMDIAQLTAVRNQRPTPEPRTPLGTARHRSAALDPASGPNTGTWDLGTSATLDLARLCGPLYRGTHQVSPGRSSRSSRSLGLHCAWPEFCERGSCHRALLSRFSALGGLRYVPWYLLITADFCQRLRLSIIFDALFT</sequence>
<organism evidence="1 2">
    <name type="scientific">Hyalomma asiaticum</name>
    <name type="common">Tick</name>
    <dbReference type="NCBI Taxonomy" id="266040"/>
    <lineage>
        <taxon>Eukaryota</taxon>
        <taxon>Metazoa</taxon>
        <taxon>Ecdysozoa</taxon>
        <taxon>Arthropoda</taxon>
        <taxon>Chelicerata</taxon>
        <taxon>Arachnida</taxon>
        <taxon>Acari</taxon>
        <taxon>Parasitiformes</taxon>
        <taxon>Ixodida</taxon>
        <taxon>Ixodoidea</taxon>
        <taxon>Ixodidae</taxon>
        <taxon>Hyalomminae</taxon>
        <taxon>Hyalomma</taxon>
    </lineage>
</organism>
<evidence type="ECO:0000313" key="1">
    <source>
        <dbReference type="EMBL" id="KAH6943159.1"/>
    </source>
</evidence>
<name>A0ACB7TAY1_HYAAI</name>
<proteinExistence type="predicted"/>